<comment type="caution">
    <text evidence="2">The sequence shown here is derived from an EMBL/GenBank/DDBJ whole genome shotgun (WGS) entry which is preliminary data.</text>
</comment>
<evidence type="ECO:0000313" key="2">
    <source>
        <dbReference type="EMBL" id="MVN20358.1"/>
    </source>
</evidence>
<evidence type="ECO:0000313" key="3">
    <source>
        <dbReference type="Proteomes" id="UP000462014"/>
    </source>
</evidence>
<keyword evidence="1" id="KW-0472">Membrane</keyword>
<feature type="transmembrane region" description="Helical" evidence="1">
    <location>
        <begin position="12"/>
        <end position="31"/>
    </location>
</feature>
<evidence type="ECO:0000256" key="1">
    <source>
        <dbReference type="SAM" id="Phobius"/>
    </source>
</evidence>
<proteinExistence type="predicted"/>
<protein>
    <submittedName>
        <fullName evidence="2">Uncharacterized protein</fullName>
    </submittedName>
</protein>
<dbReference type="RefSeq" id="WP_157563810.1">
    <property type="nucleotide sequence ID" value="NZ_WPIK01000002.1"/>
</dbReference>
<organism evidence="2 3">
    <name type="scientific">Mucilaginibacter arboris</name>
    <dbReference type="NCBI Taxonomy" id="2682090"/>
    <lineage>
        <taxon>Bacteria</taxon>
        <taxon>Pseudomonadati</taxon>
        <taxon>Bacteroidota</taxon>
        <taxon>Sphingobacteriia</taxon>
        <taxon>Sphingobacteriales</taxon>
        <taxon>Sphingobacteriaceae</taxon>
        <taxon>Mucilaginibacter</taxon>
    </lineage>
</organism>
<keyword evidence="3" id="KW-1185">Reference proteome</keyword>
<dbReference type="Proteomes" id="UP000462014">
    <property type="component" value="Unassembled WGS sequence"/>
</dbReference>
<dbReference type="AlphaFoldDB" id="A0A7K1SSR8"/>
<gene>
    <name evidence="2" type="ORF">GO621_02260</name>
</gene>
<keyword evidence="1" id="KW-0812">Transmembrane</keyword>
<dbReference type="EMBL" id="WPIK01000002">
    <property type="protein sequence ID" value="MVN20358.1"/>
    <property type="molecule type" value="Genomic_DNA"/>
</dbReference>
<keyword evidence="1" id="KW-1133">Transmembrane helix</keyword>
<name>A0A7K1SSR8_9SPHI</name>
<sequence length="54" mass="5898">MAATPSKLKIQAQTGITAVLLVFCIYIIATEPSESDKLKWAFGVVGIIIGYWLK</sequence>
<reference evidence="2 3" key="1">
    <citation type="submission" date="2019-12" db="EMBL/GenBank/DDBJ databases">
        <title>Mucilaginibacter sp. HMF7410 genome sequencing and assembly.</title>
        <authorList>
            <person name="Kang H."/>
            <person name="Cha I."/>
            <person name="Kim H."/>
            <person name="Joh K."/>
        </authorList>
    </citation>
    <scope>NUCLEOTIDE SEQUENCE [LARGE SCALE GENOMIC DNA]</scope>
    <source>
        <strain evidence="2 3">HMF7410</strain>
    </source>
</reference>
<accession>A0A7K1SSR8</accession>